<proteinExistence type="predicted"/>
<comment type="caution">
    <text evidence="3">The sequence shown here is derived from an EMBL/GenBank/DDBJ whole genome shotgun (WGS) entry which is preliminary data.</text>
</comment>
<accession>A0A0C1Z9B2</accession>
<reference evidence="3 4" key="1">
    <citation type="submission" date="2014-12" db="EMBL/GenBank/DDBJ databases">
        <title>Genome assembly of Enhygromyxa salina DSM 15201.</title>
        <authorList>
            <person name="Sharma G."/>
            <person name="Subramanian S."/>
        </authorList>
    </citation>
    <scope>NUCLEOTIDE SEQUENCE [LARGE SCALE GENOMIC DNA]</scope>
    <source>
        <strain evidence="3 4">DSM 15201</strain>
    </source>
</reference>
<evidence type="ECO:0000259" key="2">
    <source>
        <dbReference type="Pfam" id="PF17517"/>
    </source>
</evidence>
<dbReference type="AlphaFoldDB" id="A0A0C1Z9B2"/>
<organism evidence="3 4">
    <name type="scientific">Enhygromyxa salina</name>
    <dbReference type="NCBI Taxonomy" id="215803"/>
    <lineage>
        <taxon>Bacteria</taxon>
        <taxon>Pseudomonadati</taxon>
        <taxon>Myxococcota</taxon>
        <taxon>Polyangia</taxon>
        <taxon>Nannocystales</taxon>
        <taxon>Nannocystaceae</taxon>
        <taxon>Enhygromyxa</taxon>
    </lineage>
</organism>
<gene>
    <name evidence="3" type="ORF">DB30_07032</name>
</gene>
<dbReference type="RefSeq" id="WP_052554144.1">
    <property type="nucleotide sequence ID" value="NZ_JMCC02000077.1"/>
</dbReference>
<evidence type="ECO:0000256" key="1">
    <source>
        <dbReference type="SAM" id="MobiDB-lite"/>
    </source>
</evidence>
<dbReference type="EMBL" id="JMCC02000077">
    <property type="protein sequence ID" value="KIG14174.1"/>
    <property type="molecule type" value="Genomic_DNA"/>
</dbReference>
<evidence type="ECO:0000313" key="4">
    <source>
        <dbReference type="Proteomes" id="UP000031599"/>
    </source>
</evidence>
<sequence>MSLALLACSPPPSAADSGGTEESSTEGGECTPGAQDCPCVAGECLGNELECIDNICTGCILGTLGCECFEGGCLGDYECVGGVCLEPGDGDGDPTGDGDGDPTGDGDGDGDPTGDGDGDGDPTGDGDGDPVETCDNATGTAGCEFYITRFPNKFSGGLPPAAVTFINPSPDTPSTVEIYIKNNGVWVDATLPIEVAPLGHEVYEFNSGAIWASPNVSVGAALRFNSDSPVEVIYSAPGPSAIVGAYVDGRAATHVLPTSAWGYDYRALGWPKGANEGIHASYLVVIASVDNTTLRFRSPAQMAAGAWDAPAPGFQVQIELDAGDTFKVNPVNVGTSVSGTQLTTDAEHPIAVFTGHPFAELYEGDSKHTFILEQNLPIQMWGTEYVGLRAPRLVDAPLSSAWQIAAWQDDTEVTFEYSGTIQGLPPGPVILQNMEFIEFSANGIDNIGDFVISSNQAVGVMNYMVGQKWNQTDSTGAAQIAVAPADRLQTSYVVYVPDYLPTPPRMRLGVGRAVDSPIYFNGQPNDPLGLSQLWMLGDWEAGAWELAEGVTRVTGDEPFTANVVFSPEGYTNYTYGLGYLAGLRTN</sequence>
<feature type="domain" description="IgGFc-binding protein N-terminal" evidence="2">
    <location>
        <begin position="252"/>
        <end position="563"/>
    </location>
</feature>
<evidence type="ECO:0000313" key="3">
    <source>
        <dbReference type="EMBL" id="KIG14174.1"/>
    </source>
</evidence>
<feature type="region of interest" description="Disordered" evidence="1">
    <location>
        <begin position="90"/>
        <end position="133"/>
    </location>
</feature>
<feature type="compositionally biased region" description="Acidic residues" evidence="1">
    <location>
        <begin position="90"/>
        <end position="132"/>
    </location>
</feature>
<protein>
    <submittedName>
        <fullName evidence="3">Transposase</fullName>
    </submittedName>
</protein>
<dbReference type="Proteomes" id="UP000031599">
    <property type="component" value="Unassembled WGS sequence"/>
</dbReference>
<feature type="region of interest" description="Disordered" evidence="1">
    <location>
        <begin position="1"/>
        <end position="27"/>
    </location>
</feature>
<dbReference type="Pfam" id="PF17517">
    <property type="entry name" value="IgGFc_binding"/>
    <property type="match status" value="1"/>
</dbReference>
<name>A0A0C1Z9B2_9BACT</name>
<dbReference type="InterPro" id="IPR035234">
    <property type="entry name" value="IgGFc-bd_N"/>
</dbReference>